<feature type="transmembrane region" description="Helical" evidence="7">
    <location>
        <begin position="79"/>
        <end position="102"/>
    </location>
</feature>
<evidence type="ECO:0000313" key="8">
    <source>
        <dbReference type="EMBL" id="GAA1696012.1"/>
    </source>
</evidence>
<evidence type="ECO:0000313" key="9">
    <source>
        <dbReference type="Proteomes" id="UP001500280"/>
    </source>
</evidence>
<evidence type="ECO:0000256" key="2">
    <source>
        <dbReference type="ARBA" id="ARBA00022448"/>
    </source>
</evidence>
<dbReference type="Proteomes" id="UP001500280">
    <property type="component" value="Unassembled WGS sequence"/>
</dbReference>
<evidence type="ECO:0000256" key="4">
    <source>
        <dbReference type="ARBA" id="ARBA00022692"/>
    </source>
</evidence>
<organism evidence="8 9">
    <name type="scientific">Kribbella yunnanensis</name>
    <dbReference type="NCBI Taxonomy" id="190194"/>
    <lineage>
        <taxon>Bacteria</taxon>
        <taxon>Bacillati</taxon>
        <taxon>Actinomycetota</taxon>
        <taxon>Actinomycetes</taxon>
        <taxon>Propionibacteriales</taxon>
        <taxon>Kribbellaceae</taxon>
        <taxon>Kribbella</taxon>
    </lineage>
</organism>
<keyword evidence="2" id="KW-0813">Transport</keyword>
<reference evidence="8 9" key="1">
    <citation type="journal article" date="2019" name="Int. J. Syst. Evol. Microbiol.">
        <title>The Global Catalogue of Microorganisms (GCM) 10K type strain sequencing project: providing services to taxonomists for standard genome sequencing and annotation.</title>
        <authorList>
            <consortium name="The Broad Institute Genomics Platform"/>
            <consortium name="The Broad Institute Genome Sequencing Center for Infectious Disease"/>
            <person name="Wu L."/>
            <person name="Ma J."/>
        </authorList>
    </citation>
    <scope>NUCLEOTIDE SEQUENCE [LARGE SCALE GENOMIC DNA]</scope>
    <source>
        <strain evidence="8 9">JCM 14307</strain>
    </source>
</reference>
<feature type="transmembrane region" description="Helical" evidence="7">
    <location>
        <begin position="312"/>
        <end position="334"/>
    </location>
</feature>
<accession>A0ABN2HZ87</accession>
<keyword evidence="4 7" id="KW-0812">Transmembrane</keyword>
<dbReference type="RefSeq" id="WP_344155929.1">
    <property type="nucleotide sequence ID" value="NZ_BAAANF010000017.1"/>
</dbReference>
<gene>
    <name evidence="8" type="ORF">GCM10009745_47450</name>
</gene>
<comment type="caution">
    <text evidence="8">The sequence shown here is derived from an EMBL/GenBank/DDBJ whole genome shotgun (WGS) entry which is preliminary data.</text>
</comment>
<keyword evidence="3" id="KW-1003">Cell membrane</keyword>
<sequence>MSEVVPLRRNRPFAFFWTAQLLSNAGTQVSELAIPLIAVLTLSAGPTAMGVLTALESLPSLVLALFLGVYVDRLRRGRLLFWSNIGQGVLIGTVPLAAAFGVLTMGQLYVVTFAVGTLALAYGLAHTAYVPALVTDRRQLTAANSSIALTDSVTAVAGPGLGGVLVQLLTAPIAVAVDAASFLVAAVLQACGRGPDPLPPSEKVRFGLSIRAGFAAFRQQPGIVAITVGKGSADFFHWGVLALYVLYAVRELGLSPAAIGAIAVIGSLGPLLAGLITTPLTRRFSTAWTAVIAAILVGGGILIPFANGPDLLVIATIGLGQFLLGLGVVHLIIIRATMLQHTIEPALLGRVGAVIRLIEWGTGPIGGLTGGLLGAAIGLRPALILLTAGTLTAVPWITRAAIRGHLTLPTHPTNRT</sequence>
<evidence type="ECO:0000256" key="7">
    <source>
        <dbReference type="SAM" id="Phobius"/>
    </source>
</evidence>
<keyword evidence="5 7" id="KW-1133">Transmembrane helix</keyword>
<evidence type="ECO:0000256" key="6">
    <source>
        <dbReference type="ARBA" id="ARBA00023136"/>
    </source>
</evidence>
<evidence type="ECO:0000256" key="3">
    <source>
        <dbReference type="ARBA" id="ARBA00022475"/>
    </source>
</evidence>
<keyword evidence="6 7" id="KW-0472">Membrane</keyword>
<feature type="transmembrane region" description="Helical" evidence="7">
    <location>
        <begin position="49"/>
        <end position="67"/>
    </location>
</feature>
<dbReference type="Gene3D" id="1.20.1250.20">
    <property type="entry name" value="MFS general substrate transporter like domains"/>
    <property type="match status" value="1"/>
</dbReference>
<feature type="transmembrane region" description="Helical" evidence="7">
    <location>
        <begin position="253"/>
        <end position="275"/>
    </location>
</feature>
<proteinExistence type="predicted"/>
<dbReference type="PANTHER" id="PTHR23513:SF6">
    <property type="entry name" value="MAJOR FACILITATOR SUPERFAMILY ASSOCIATED DOMAIN-CONTAINING PROTEIN"/>
    <property type="match status" value="1"/>
</dbReference>
<dbReference type="InterPro" id="IPR010290">
    <property type="entry name" value="TM_effector"/>
</dbReference>
<feature type="transmembrane region" description="Helical" evidence="7">
    <location>
        <begin position="108"/>
        <end position="130"/>
    </location>
</feature>
<evidence type="ECO:0000256" key="1">
    <source>
        <dbReference type="ARBA" id="ARBA00004651"/>
    </source>
</evidence>
<dbReference type="CDD" id="cd06173">
    <property type="entry name" value="MFS_MefA_like"/>
    <property type="match status" value="1"/>
</dbReference>
<evidence type="ECO:0000256" key="5">
    <source>
        <dbReference type="ARBA" id="ARBA00022989"/>
    </source>
</evidence>
<dbReference type="SUPFAM" id="SSF103473">
    <property type="entry name" value="MFS general substrate transporter"/>
    <property type="match status" value="1"/>
</dbReference>
<dbReference type="PANTHER" id="PTHR23513">
    <property type="entry name" value="INTEGRAL MEMBRANE EFFLUX PROTEIN-RELATED"/>
    <property type="match status" value="1"/>
</dbReference>
<protein>
    <submittedName>
        <fullName evidence="8">MFS transporter</fullName>
    </submittedName>
</protein>
<dbReference type="InterPro" id="IPR036259">
    <property type="entry name" value="MFS_trans_sf"/>
</dbReference>
<dbReference type="Pfam" id="PF05977">
    <property type="entry name" value="MFS_3"/>
    <property type="match status" value="1"/>
</dbReference>
<comment type="subcellular location">
    <subcellularLocation>
        <location evidence="1">Cell membrane</location>
        <topology evidence="1">Multi-pass membrane protein</topology>
    </subcellularLocation>
</comment>
<dbReference type="EMBL" id="BAAANF010000017">
    <property type="protein sequence ID" value="GAA1696012.1"/>
    <property type="molecule type" value="Genomic_DNA"/>
</dbReference>
<keyword evidence="9" id="KW-1185">Reference proteome</keyword>
<feature type="transmembrane region" description="Helical" evidence="7">
    <location>
        <begin position="287"/>
        <end position="306"/>
    </location>
</feature>
<name>A0ABN2HZ87_9ACTN</name>